<protein>
    <submittedName>
        <fullName evidence="1">DUF2283 domain-containing protein</fullName>
    </submittedName>
</protein>
<dbReference type="EMBL" id="DSDY01000098">
    <property type="protein sequence ID" value="HDS10579.1"/>
    <property type="molecule type" value="Genomic_DNA"/>
</dbReference>
<dbReference type="InterPro" id="IPR019270">
    <property type="entry name" value="DUF2283"/>
</dbReference>
<organism evidence="1">
    <name type="scientific">Fervidicoccus fontis</name>
    <dbReference type="NCBI Taxonomy" id="683846"/>
    <lineage>
        <taxon>Archaea</taxon>
        <taxon>Thermoproteota</taxon>
        <taxon>Thermoprotei</taxon>
        <taxon>Fervidicoccales</taxon>
        <taxon>Fervidicoccaceae</taxon>
        <taxon>Fervidicoccus</taxon>
    </lineage>
</organism>
<comment type="caution">
    <text evidence="1">The sequence shown here is derived from an EMBL/GenBank/DDBJ whole genome shotgun (WGS) entry which is preliminary data.</text>
</comment>
<dbReference type="AlphaFoldDB" id="A0A7C1E1I2"/>
<evidence type="ECO:0000313" key="1">
    <source>
        <dbReference type="EMBL" id="HDS10579.1"/>
    </source>
</evidence>
<accession>A0A7C1E1I2</accession>
<reference evidence="1" key="1">
    <citation type="journal article" date="2020" name="mSystems">
        <title>Genome- and Community-Level Interaction Insights into Carbon Utilization and Element Cycling Functions of Hydrothermarchaeota in Hydrothermal Sediment.</title>
        <authorList>
            <person name="Zhou Z."/>
            <person name="Liu Y."/>
            <person name="Xu W."/>
            <person name="Pan J."/>
            <person name="Luo Z.H."/>
            <person name="Li M."/>
        </authorList>
    </citation>
    <scope>NUCLEOTIDE SEQUENCE [LARGE SCALE GENOMIC DNA]</scope>
    <source>
        <strain evidence="1">SpSt-123</strain>
    </source>
</reference>
<proteinExistence type="predicted"/>
<name>A0A7C1E1I2_9CREN</name>
<dbReference type="Pfam" id="PF10049">
    <property type="entry name" value="DUF2283"/>
    <property type="match status" value="1"/>
</dbReference>
<sequence length="75" mass="8939">MSMEDRKEFTIKDVDKLWLEYDIRNDILYINFGYDIEDADEELLLENDVVVRVKNNRVVGITIFNFSSRIGHEII</sequence>
<gene>
    <name evidence="1" type="ORF">ENO04_03020</name>
</gene>